<gene>
    <name evidence="2" type="ORF">LVIROSA_LOCUS386</name>
</gene>
<sequence length="135" mass="14556">MTTNCQEIPICGYVSAITHEIPTFGSTSCFGSFIVIAKENARFFGYENLHSPVASFVEMDGCTKCLLSSTSKWVTDSGASDHMTGNHHLLSDFRTHTSTSHVTIFDGSTPQVLEFGTVDLGPSISLSSVLSLPNF</sequence>
<feature type="domain" description="Retrovirus-related Pol polyprotein from transposon TNT 1-94-like beta-barrel" evidence="1">
    <location>
        <begin position="73"/>
        <end position="121"/>
    </location>
</feature>
<proteinExistence type="predicted"/>
<dbReference type="InterPro" id="IPR054722">
    <property type="entry name" value="PolX-like_BBD"/>
</dbReference>
<dbReference type="AlphaFoldDB" id="A0AAU9LRV8"/>
<reference evidence="2 3" key="1">
    <citation type="submission" date="2022-01" db="EMBL/GenBank/DDBJ databases">
        <authorList>
            <person name="Xiong W."/>
            <person name="Schranz E."/>
        </authorList>
    </citation>
    <scope>NUCLEOTIDE SEQUENCE [LARGE SCALE GENOMIC DNA]</scope>
</reference>
<accession>A0AAU9LRV8</accession>
<keyword evidence="3" id="KW-1185">Reference proteome</keyword>
<name>A0AAU9LRV8_9ASTR</name>
<dbReference type="EMBL" id="CAKMRJ010000001">
    <property type="protein sequence ID" value="CAH1412365.1"/>
    <property type="molecule type" value="Genomic_DNA"/>
</dbReference>
<evidence type="ECO:0000313" key="2">
    <source>
        <dbReference type="EMBL" id="CAH1412365.1"/>
    </source>
</evidence>
<comment type="caution">
    <text evidence="2">The sequence shown here is derived from an EMBL/GenBank/DDBJ whole genome shotgun (WGS) entry which is preliminary data.</text>
</comment>
<protein>
    <recommendedName>
        <fullName evidence="1">Retrovirus-related Pol polyprotein from transposon TNT 1-94-like beta-barrel domain-containing protein</fullName>
    </recommendedName>
</protein>
<dbReference type="Proteomes" id="UP001157418">
    <property type="component" value="Unassembled WGS sequence"/>
</dbReference>
<evidence type="ECO:0000259" key="1">
    <source>
        <dbReference type="Pfam" id="PF22936"/>
    </source>
</evidence>
<evidence type="ECO:0000313" key="3">
    <source>
        <dbReference type="Proteomes" id="UP001157418"/>
    </source>
</evidence>
<dbReference type="Pfam" id="PF22936">
    <property type="entry name" value="Pol_BBD"/>
    <property type="match status" value="1"/>
</dbReference>
<organism evidence="2 3">
    <name type="scientific">Lactuca virosa</name>
    <dbReference type="NCBI Taxonomy" id="75947"/>
    <lineage>
        <taxon>Eukaryota</taxon>
        <taxon>Viridiplantae</taxon>
        <taxon>Streptophyta</taxon>
        <taxon>Embryophyta</taxon>
        <taxon>Tracheophyta</taxon>
        <taxon>Spermatophyta</taxon>
        <taxon>Magnoliopsida</taxon>
        <taxon>eudicotyledons</taxon>
        <taxon>Gunneridae</taxon>
        <taxon>Pentapetalae</taxon>
        <taxon>asterids</taxon>
        <taxon>campanulids</taxon>
        <taxon>Asterales</taxon>
        <taxon>Asteraceae</taxon>
        <taxon>Cichorioideae</taxon>
        <taxon>Cichorieae</taxon>
        <taxon>Lactucinae</taxon>
        <taxon>Lactuca</taxon>
    </lineage>
</organism>